<evidence type="ECO:0000313" key="3">
    <source>
        <dbReference type="Proteomes" id="UP001321473"/>
    </source>
</evidence>
<feature type="compositionally biased region" description="Polar residues" evidence="1">
    <location>
        <begin position="1"/>
        <end position="11"/>
    </location>
</feature>
<feature type="compositionally biased region" description="Polar residues" evidence="1">
    <location>
        <begin position="25"/>
        <end position="37"/>
    </location>
</feature>
<organism evidence="2 3">
    <name type="scientific">Amblyomma americanum</name>
    <name type="common">Lone star tick</name>
    <dbReference type="NCBI Taxonomy" id="6943"/>
    <lineage>
        <taxon>Eukaryota</taxon>
        <taxon>Metazoa</taxon>
        <taxon>Ecdysozoa</taxon>
        <taxon>Arthropoda</taxon>
        <taxon>Chelicerata</taxon>
        <taxon>Arachnida</taxon>
        <taxon>Acari</taxon>
        <taxon>Parasitiformes</taxon>
        <taxon>Ixodida</taxon>
        <taxon>Ixodoidea</taxon>
        <taxon>Ixodidae</taxon>
        <taxon>Amblyomminae</taxon>
        <taxon>Amblyomma</taxon>
    </lineage>
</organism>
<accession>A0AAQ4CXY5</accession>
<dbReference type="EMBL" id="JARKHS020036749">
    <property type="protein sequence ID" value="KAK8755075.1"/>
    <property type="molecule type" value="Genomic_DNA"/>
</dbReference>
<gene>
    <name evidence="2" type="ORF">V5799_002221</name>
</gene>
<comment type="caution">
    <text evidence="2">The sequence shown here is derived from an EMBL/GenBank/DDBJ whole genome shotgun (WGS) entry which is preliminary data.</text>
</comment>
<feature type="region of interest" description="Disordered" evidence="1">
    <location>
        <begin position="70"/>
        <end position="123"/>
    </location>
</feature>
<name>A0AAQ4CXY5_AMBAM</name>
<sequence length="156" mass="17165">MVTRPTSGNYRQHSREPGPNGVPGASSTPAYQHNSAPGPSETIIELEEWRLDGALQASLVHKVLADEPLPSRHESLPSRHESPASSQPVPSLQAPVSLLEQEASVLQSSAPTENKRKRRKECADDTLAEHVGKLQMHCRPVRDMTSTTSFVFQWPK</sequence>
<proteinExistence type="predicted"/>
<feature type="region of interest" description="Disordered" evidence="1">
    <location>
        <begin position="1"/>
        <end position="43"/>
    </location>
</feature>
<dbReference type="AlphaFoldDB" id="A0AAQ4CXY5"/>
<keyword evidence="3" id="KW-1185">Reference proteome</keyword>
<feature type="compositionally biased region" description="Basic and acidic residues" evidence="1">
    <location>
        <begin position="70"/>
        <end position="82"/>
    </location>
</feature>
<reference evidence="2 3" key="1">
    <citation type="journal article" date="2023" name="Arcadia Sci">
        <title>De novo assembly of a long-read Amblyomma americanum tick genome.</title>
        <authorList>
            <person name="Chou S."/>
            <person name="Poskanzer K.E."/>
            <person name="Rollins M."/>
            <person name="Thuy-Boun P.S."/>
        </authorList>
    </citation>
    <scope>NUCLEOTIDE SEQUENCE [LARGE SCALE GENOMIC DNA]</scope>
    <source>
        <strain evidence="2">F_SG_1</strain>
        <tissue evidence="2">Salivary glands</tissue>
    </source>
</reference>
<evidence type="ECO:0000313" key="2">
    <source>
        <dbReference type="EMBL" id="KAK8755075.1"/>
    </source>
</evidence>
<protein>
    <submittedName>
        <fullName evidence="2">Uncharacterized protein</fullName>
    </submittedName>
</protein>
<dbReference type="Proteomes" id="UP001321473">
    <property type="component" value="Unassembled WGS sequence"/>
</dbReference>
<evidence type="ECO:0000256" key="1">
    <source>
        <dbReference type="SAM" id="MobiDB-lite"/>
    </source>
</evidence>